<dbReference type="EMBL" id="BAABLX010000007">
    <property type="protein sequence ID" value="GAA4937293.1"/>
    <property type="molecule type" value="Genomic_DNA"/>
</dbReference>
<dbReference type="InterPro" id="IPR029045">
    <property type="entry name" value="ClpP/crotonase-like_dom_sf"/>
</dbReference>
<keyword evidence="3" id="KW-1185">Reference proteome</keyword>
<gene>
    <name evidence="2" type="primary">paaG_2</name>
    <name evidence="2" type="ORF">GCM10025791_13820</name>
</gene>
<dbReference type="Pfam" id="PF00378">
    <property type="entry name" value="ECH_1"/>
    <property type="match status" value="1"/>
</dbReference>
<dbReference type="Gene3D" id="1.10.12.10">
    <property type="entry name" value="Lyase 2-enoyl-coa Hydratase, Chain A, domain 2"/>
    <property type="match status" value="1"/>
</dbReference>
<dbReference type="PANTHER" id="PTHR43802">
    <property type="entry name" value="ENOYL-COA HYDRATASE"/>
    <property type="match status" value="1"/>
</dbReference>
<dbReference type="RefSeq" id="WP_345419102.1">
    <property type="nucleotide sequence ID" value="NZ_AP031496.1"/>
</dbReference>
<evidence type="ECO:0000313" key="3">
    <source>
        <dbReference type="Proteomes" id="UP001409585"/>
    </source>
</evidence>
<proteinExistence type="inferred from homology"/>
<dbReference type="SUPFAM" id="SSF52096">
    <property type="entry name" value="ClpP/crotonase"/>
    <property type="match status" value="1"/>
</dbReference>
<accession>A0AAV3U004</accession>
<dbReference type="InterPro" id="IPR014748">
    <property type="entry name" value="Enoyl-CoA_hydra_C"/>
</dbReference>
<keyword evidence="2" id="KW-0413">Isomerase</keyword>
<reference evidence="3" key="1">
    <citation type="journal article" date="2019" name="Int. J. Syst. Evol. Microbiol.">
        <title>The Global Catalogue of Microorganisms (GCM) 10K type strain sequencing project: providing services to taxonomists for standard genome sequencing and annotation.</title>
        <authorList>
            <consortium name="The Broad Institute Genomics Platform"/>
            <consortium name="The Broad Institute Genome Sequencing Center for Infectious Disease"/>
            <person name="Wu L."/>
            <person name="Ma J."/>
        </authorList>
    </citation>
    <scope>NUCLEOTIDE SEQUENCE [LARGE SCALE GENOMIC DNA]</scope>
    <source>
        <strain evidence="3">JCM 19134</strain>
    </source>
</reference>
<dbReference type="InterPro" id="IPR001753">
    <property type="entry name" value="Enoyl-CoA_hydra/iso"/>
</dbReference>
<dbReference type="GO" id="GO:0016853">
    <property type="term" value="F:isomerase activity"/>
    <property type="evidence" value="ECO:0007669"/>
    <property type="project" value="UniProtKB-KW"/>
</dbReference>
<evidence type="ECO:0000256" key="1">
    <source>
        <dbReference type="ARBA" id="ARBA00005254"/>
    </source>
</evidence>
<dbReference type="Proteomes" id="UP001409585">
    <property type="component" value="Unassembled WGS sequence"/>
</dbReference>
<dbReference type="Gene3D" id="3.90.226.10">
    <property type="entry name" value="2-enoyl-CoA Hydratase, Chain A, domain 1"/>
    <property type="match status" value="1"/>
</dbReference>
<dbReference type="PANTHER" id="PTHR43802:SF1">
    <property type="entry name" value="IP11341P-RELATED"/>
    <property type="match status" value="1"/>
</dbReference>
<dbReference type="AlphaFoldDB" id="A0AAV3U004"/>
<comment type="similarity">
    <text evidence="1">Belongs to the enoyl-CoA hydratase/isomerase family.</text>
</comment>
<comment type="caution">
    <text evidence="2">The sequence shown here is derived from an EMBL/GenBank/DDBJ whole genome shotgun (WGS) entry which is preliminary data.</text>
</comment>
<evidence type="ECO:0000313" key="2">
    <source>
        <dbReference type="EMBL" id="GAA4937293.1"/>
    </source>
</evidence>
<name>A0AAV3U004_9ALTE</name>
<protein>
    <submittedName>
        <fullName evidence="2">2-(1,2-epoxy-1,2-dihydrophenyl)acetyl-CoA isomerase PaaG</fullName>
    </submittedName>
</protein>
<sequence>MLAFSAVDEEKKIGTVTINRPEALNALNLATAQALQNAFAPLQKRLDLRCVVIKGNGPAFMAGGDVEAFAHDFSTTDQLINGLLDALCPVVEFIYSAPFPVVACVHGAVAGAGLSLMAACDLAFACENTKFLLAYDKVGAPPDCGGSFFLPQVVGRRRAASLMYMSEAWSSPRALENGLINKIVNESDFEKQCHQLVAKIAEGPTSAYAAYKKLVNNEPNTLKKRLKQERLAFCAATKTQDFQAGVSAFIDKTQPNYPGK</sequence>
<dbReference type="CDD" id="cd06558">
    <property type="entry name" value="crotonase-like"/>
    <property type="match status" value="1"/>
</dbReference>
<organism evidence="2 3">
    <name type="scientific">Halioxenophilus aromaticivorans</name>
    <dbReference type="NCBI Taxonomy" id="1306992"/>
    <lineage>
        <taxon>Bacteria</taxon>
        <taxon>Pseudomonadati</taxon>
        <taxon>Pseudomonadota</taxon>
        <taxon>Gammaproteobacteria</taxon>
        <taxon>Alteromonadales</taxon>
        <taxon>Alteromonadaceae</taxon>
        <taxon>Halioxenophilus</taxon>
    </lineage>
</organism>